<feature type="binding site" evidence="5">
    <location>
        <position position="131"/>
    </location>
    <ligand>
        <name>S-adenosyl-L-methionine</name>
        <dbReference type="ChEBI" id="CHEBI:59789"/>
    </ligand>
</feature>
<dbReference type="PANTHER" id="PTHR43591:SF24">
    <property type="entry name" value="2-METHOXY-6-POLYPRENYL-1,4-BENZOQUINOL METHYLASE, MITOCHONDRIAL"/>
    <property type="match status" value="1"/>
</dbReference>
<dbReference type="NCBIfam" id="NF001244">
    <property type="entry name" value="PRK00216.1-5"/>
    <property type="match status" value="1"/>
</dbReference>
<evidence type="ECO:0000256" key="2">
    <source>
        <dbReference type="ARBA" id="ARBA00022603"/>
    </source>
</evidence>
<evidence type="ECO:0000313" key="6">
    <source>
        <dbReference type="EMBL" id="MFC3812110.1"/>
    </source>
</evidence>
<name>A0ABV7Z0T9_9BACT</name>
<dbReference type="EMBL" id="JBHRYQ010000001">
    <property type="protein sequence ID" value="MFC3812110.1"/>
    <property type="molecule type" value="Genomic_DNA"/>
</dbReference>
<evidence type="ECO:0000256" key="3">
    <source>
        <dbReference type="ARBA" id="ARBA00022679"/>
    </source>
</evidence>
<protein>
    <recommendedName>
        <fullName evidence="5">Demethylmenaquinone methyltransferase</fullName>
        <ecNumber evidence="5">2.1.1.163</ecNumber>
    </recommendedName>
</protein>
<dbReference type="GO" id="GO:0008425">
    <property type="term" value="F:2-methoxy-6-polyprenyl-1,4-benzoquinol methyltransferase activity"/>
    <property type="evidence" value="ECO:0007669"/>
    <property type="project" value="UniProtKB-EC"/>
</dbReference>
<organism evidence="6 7">
    <name type="scientific">Lacihabitans lacunae</name>
    <dbReference type="NCBI Taxonomy" id="1028214"/>
    <lineage>
        <taxon>Bacteria</taxon>
        <taxon>Pseudomonadati</taxon>
        <taxon>Bacteroidota</taxon>
        <taxon>Cytophagia</taxon>
        <taxon>Cytophagales</taxon>
        <taxon>Leadbetterellaceae</taxon>
        <taxon>Lacihabitans</taxon>
    </lineage>
</organism>
<feature type="binding site" evidence="5">
    <location>
        <begin position="114"/>
        <end position="115"/>
    </location>
    <ligand>
        <name>S-adenosyl-L-methionine</name>
        <dbReference type="ChEBI" id="CHEBI:59789"/>
    </ligand>
</feature>
<dbReference type="HAMAP" id="MF_01813">
    <property type="entry name" value="MenG_UbiE_methyltr"/>
    <property type="match status" value="1"/>
</dbReference>
<comment type="catalytic activity">
    <reaction evidence="5">
        <text>a 2-demethylmenaquinol + S-adenosyl-L-methionine = a menaquinol + S-adenosyl-L-homocysteine + H(+)</text>
        <dbReference type="Rhea" id="RHEA:42640"/>
        <dbReference type="Rhea" id="RHEA-COMP:9539"/>
        <dbReference type="Rhea" id="RHEA-COMP:9563"/>
        <dbReference type="ChEBI" id="CHEBI:15378"/>
        <dbReference type="ChEBI" id="CHEBI:18151"/>
        <dbReference type="ChEBI" id="CHEBI:55437"/>
        <dbReference type="ChEBI" id="CHEBI:57856"/>
        <dbReference type="ChEBI" id="CHEBI:59789"/>
        <dbReference type="EC" id="2.1.1.163"/>
    </reaction>
</comment>
<reference evidence="7" key="1">
    <citation type="journal article" date="2019" name="Int. J. Syst. Evol. Microbiol.">
        <title>The Global Catalogue of Microorganisms (GCM) 10K type strain sequencing project: providing services to taxonomists for standard genome sequencing and annotation.</title>
        <authorList>
            <consortium name="The Broad Institute Genomics Platform"/>
            <consortium name="The Broad Institute Genome Sequencing Center for Infectious Disease"/>
            <person name="Wu L."/>
            <person name="Ma J."/>
        </authorList>
    </citation>
    <scope>NUCLEOTIDE SEQUENCE [LARGE SCALE GENOMIC DNA]</scope>
    <source>
        <strain evidence="7">CECT 7956</strain>
    </source>
</reference>
<dbReference type="CDD" id="cd02440">
    <property type="entry name" value="AdoMet_MTases"/>
    <property type="match status" value="1"/>
</dbReference>
<dbReference type="PROSITE" id="PS01183">
    <property type="entry name" value="UBIE_1"/>
    <property type="match status" value="1"/>
</dbReference>
<dbReference type="InterPro" id="IPR029063">
    <property type="entry name" value="SAM-dependent_MTases_sf"/>
</dbReference>
<accession>A0ABV7Z0T9</accession>
<dbReference type="RefSeq" id="WP_379838973.1">
    <property type="nucleotide sequence ID" value="NZ_JBHRYQ010000001.1"/>
</dbReference>
<comment type="function">
    <text evidence="5">Methyltransferase required for the conversion of demethylmenaquinol (DMKH2) to menaquinol (MKH2).</text>
</comment>
<feature type="binding site" evidence="5">
    <location>
        <position position="86"/>
    </location>
    <ligand>
        <name>S-adenosyl-L-methionine</name>
        <dbReference type="ChEBI" id="CHEBI:59789"/>
    </ligand>
</feature>
<gene>
    <name evidence="6" type="primary">ubiE</name>
    <name evidence="5" type="synonym">menG</name>
    <name evidence="6" type="ORF">ACFOOI_15725</name>
</gene>
<dbReference type="SUPFAM" id="SSF53335">
    <property type="entry name" value="S-adenosyl-L-methionine-dependent methyltransferases"/>
    <property type="match status" value="1"/>
</dbReference>
<dbReference type="InterPro" id="IPR004033">
    <property type="entry name" value="UbiE/COQ5_MeTrFase"/>
</dbReference>
<evidence type="ECO:0000256" key="4">
    <source>
        <dbReference type="ARBA" id="ARBA00022691"/>
    </source>
</evidence>
<keyword evidence="7" id="KW-1185">Reference proteome</keyword>
<dbReference type="InterPro" id="IPR023576">
    <property type="entry name" value="UbiE/COQ5_MeTrFase_CS"/>
</dbReference>
<dbReference type="Gene3D" id="3.40.50.150">
    <property type="entry name" value="Vaccinia Virus protein VP39"/>
    <property type="match status" value="1"/>
</dbReference>
<dbReference type="GO" id="GO:0043770">
    <property type="term" value="F:demethylmenaquinone methyltransferase activity"/>
    <property type="evidence" value="ECO:0007669"/>
    <property type="project" value="UniProtKB-EC"/>
</dbReference>
<evidence type="ECO:0000256" key="5">
    <source>
        <dbReference type="HAMAP-Rule" id="MF_01813"/>
    </source>
</evidence>
<evidence type="ECO:0000256" key="1">
    <source>
        <dbReference type="ARBA" id="ARBA00022428"/>
    </source>
</evidence>
<evidence type="ECO:0000313" key="7">
    <source>
        <dbReference type="Proteomes" id="UP001595616"/>
    </source>
</evidence>
<keyword evidence="3 5" id="KW-0808">Transferase</keyword>
<dbReference type="EC" id="2.1.1.163" evidence="5"/>
<proteinExistence type="inferred from homology"/>
<dbReference type="PANTHER" id="PTHR43591">
    <property type="entry name" value="METHYLTRANSFERASE"/>
    <property type="match status" value="1"/>
</dbReference>
<dbReference type="GO" id="GO:0032259">
    <property type="term" value="P:methylation"/>
    <property type="evidence" value="ECO:0007669"/>
    <property type="project" value="UniProtKB-KW"/>
</dbReference>
<comment type="caution">
    <text evidence="6">The sequence shown here is derived from an EMBL/GenBank/DDBJ whole genome shotgun (WGS) entry which is preliminary data.</text>
</comment>
<dbReference type="PROSITE" id="PS51608">
    <property type="entry name" value="SAM_MT_UBIE"/>
    <property type="match status" value="1"/>
</dbReference>
<keyword evidence="2 5" id="KW-0489">Methyltransferase</keyword>
<comment type="pathway">
    <text evidence="5">Quinol/quinone metabolism; menaquinone biosynthesis; menaquinol from 1,4-dihydroxy-2-naphthoate: step 2/2.</text>
</comment>
<dbReference type="Proteomes" id="UP001595616">
    <property type="component" value="Unassembled WGS sequence"/>
</dbReference>
<dbReference type="Pfam" id="PF01209">
    <property type="entry name" value="Ubie_methyltran"/>
    <property type="match status" value="1"/>
</dbReference>
<keyword evidence="4 5" id="KW-0949">S-adenosyl-L-methionine</keyword>
<keyword evidence="1 5" id="KW-0474">Menaquinone biosynthesis</keyword>
<comment type="similarity">
    <text evidence="5">Belongs to the class I-like SAM-binding methyltransferase superfamily. MenG/UbiE family.</text>
</comment>
<feature type="binding site" evidence="5">
    <location>
        <position position="66"/>
    </location>
    <ligand>
        <name>S-adenosyl-L-methionine</name>
        <dbReference type="ChEBI" id="CHEBI:59789"/>
    </ligand>
</feature>
<dbReference type="NCBIfam" id="TIGR01934">
    <property type="entry name" value="MenG_MenH_UbiE"/>
    <property type="match status" value="1"/>
</dbReference>
<sequence>MSVVPYKDKDNRKSEQVTEMFDNISPKYDFLNRLLSGGIDIYWRKKALKMINKEPNKLILDIATGTGDLAIEAVKQLNPDKIIGVDPSEGMLNVGIEKIKNLGLSDKIKMQVGDAEKLAFESNTFDTVIVSFGVRNYENLLAGLSDMYRVTKPGGTCLVVEFSKPKMFPFKQFYWFYTTKILPFIGNLVSKDSSAYSYLPESMMAFPDGQDFLNIFEKAGYKNTSATPLSFGICSVYIGKK</sequence>